<comment type="caution">
    <text evidence="2">The sequence shown here is derived from an EMBL/GenBank/DDBJ whole genome shotgun (WGS) entry which is preliminary data.</text>
</comment>
<evidence type="ECO:0000313" key="3">
    <source>
        <dbReference type="Proteomes" id="UP000252254"/>
    </source>
</evidence>
<keyword evidence="3" id="KW-1185">Reference proteome</keyword>
<dbReference type="OrthoDB" id="2476294at2"/>
<dbReference type="EMBL" id="QNRI01000001">
    <property type="protein sequence ID" value="RBP01773.1"/>
    <property type="molecule type" value="Genomic_DNA"/>
</dbReference>
<gene>
    <name evidence="2" type="ORF">DES48_101517</name>
</gene>
<feature type="region of interest" description="Disordered" evidence="1">
    <location>
        <begin position="48"/>
        <end position="88"/>
    </location>
</feature>
<dbReference type="Proteomes" id="UP000252254">
    <property type="component" value="Unassembled WGS sequence"/>
</dbReference>
<accession>A0A366EHG2</accession>
<dbReference type="RefSeq" id="WP_079709473.1">
    <property type="nucleotide sequence ID" value="NZ_BAABQN010000001.1"/>
</dbReference>
<dbReference type="AlphaFoldDB" id="A0A366EHG2"/>
<name>A0A366EHG2_9BACI</name>
<evidence type="ECO:0000256" key="1">
    <source>
        <dbReference type="SAM" id="MobiDB-lite"/>
    </source>
</evidence>
<proteinExistence type="predicted"/>
<feature type="compositionally biased region" description="Polar residues" evidence="1">
    <location>
        <begin position="68"/>
        <end position="84"/>
    </location>
</feature>
<feature type="compositionally biased region" description="Basic and acidic residues" evidence="1">
    <location>
        <begin position="48"/>
        <end position="59"/>
    </location>
</feature>
<organism evidence="2 3">
    <name type="scientific">Paraliobacillus ryukyuensis</name>
    <dbReference type="NCBI Taxonomy" id="200904"/>
    <lineage>
        <taxon>Bacteria</taxon>
        <taxon>Bacillati</taxon>
        <taxon>Bacillota</taxon>
        <taxon>Bacilli</taxon>
        <taxon>Bacillales</taxon>
        <taxon>Bacillaceae</taxon>
        <taxon>Paraliobacillus</taxon>
    </lineage>
</organism>
<sequence length="100" mass="11711">MSWKAVEMQVALPRVQDASKIQEQIQQRGQFIQDTLASKQIIQEEIKRKTVNHSEENHKLANNKKNNRPTSLSEQKNNEQQAQQPKIRHPYLGYLFDINS</sequence>
<reference evidence="2 3" key="1">
    <citation type="submission" date="2018-06" db="EMBL/GenBank/DDBJ databases">
        <title>Genomic Encyclopedia of Type Strains, Phase IV (KMG-IV): sequencing the most valuable type-strain genomes for metagenomic binning, comparative biology and taxonomic classification.</title>
        <authorList>
            <person name="Goeker M."/>
        </authorList>
    </citation>
    <scope>NUCLEOTIDE SEQUENCE [LARGE SCALE GENOMIC DNA]</scope>
    <source>
        <strain evidence="2 3">DSM 15140</strain>
    </source>
</reference>
<protein>
    <submittedName>
        <fullName evidence="2">Uncharacterized protein</fullName>
    </submittedName>
</protein>
<evidence type="ECO:0000313" key="2">
    <source>
        <dbReference type="EMBL" id="RBP01773.1"/>
    </source>
</evidence>
<dbReference type="STRING" id="200904.GCA_900168775_01594"/>